<dbReference type="InterPro" id="IPR011990">
    <property type="entry name" value="TPR-like_helical_dom_sf"/>
</dbReference>
<reference evidence="5 6" key="2">
    <citation type="journal article" date="2012" name="BMC Genomics">
        <title>The genome of Pelobacter carbinolicus reveals surprising metabolic capabilities and physiological features.</title>
        <authorList>
            <person name="Aklujkar M."/>
            <person name="Haveman S.A."/>
            <person name="Didonato R.Jr."/>
            <person name="Chertkov O."/>
            <person name="Han C.S."/>
            <person name="Land M.L."/>
            <person name="Brown P."/>
            <person name="Lovley D.R."/>
        </authorList>
    </citation>
    <scope>NUCLEOTIDE SEQUENCE [LARGE SCALE GENOMIC DNA]</scope>
    <source>
        <strain evidence="6">DSM 2380 / NBRC 103641 / GraBd1</strain>
    </source>
</reference>
<dbReference type="InterPro" id="IPR051010">
    <property type="entry name" value="BCAA_transport"/>
</dbReference>
<dbReference type="CDD" id="cd06339">
    <property type="entry name" value="PBP1_YraM_LppC_lipoprotein-like"/>
    <property type="match status" value="1"/>
</dbReference>
<reference evidence="6" key="1">
    <citation type="submission" date="2005-10" db="EMBL/GenBank/DDBJ databases">
        <title>Complete sequence of Pelobacter carbinolicus DSM 2380.</title>
        <authorList>
            <person name="Copeland A."/>
            <person name="Lucas S."/>
            <person name="Lapidus A."/>
            <person name="Barry K."/>
            <person name="Detter J.C."/>
            <person name="Glavina T."/>
            <person name="Hammon N."/>
            <person name="Israni S."/>
            <person name="Pitluck S."/>
            <person name="Chertkov O."/>
            <person name="Schmutz J."/>
            <person name="Larimer F."/>
            <person name="Land M."/>
            <person name="Kyrpides N."/>
            <person name="Ivanova N."/>
            <person name="Richardson P."/>
        </authorList>
    </citation>
    <scope>NUCLEOTIDE SEQUENCE [LARGE SCALE GENOMIC DNA]</scope>
    <source>
        <strain evidence="6">DSM 2380 / NBRC 103641 / GraBd1</strain>
    </source>
</reference>
<comment type="similarity">
    <text evidence="1">Belongs to the leucine-binding protein family.</text>
</comment>
<dbReference type="AlphaFoldDB" id="Q3A8C4"/>
<dbReference type="eggNOG" id="COG0683">
    <property type="taxonomic scope" value="Bacteria"/>
</dbReference>
<evidence type="ECO:0000313" key="5">
    <source>
        <dbReference type="EMBL" id="ABA87368.1"/>
    </source>
</evidence>
<evidence type="ECO:0000256" key="3">
    <source>
        <dbReference type="SAM" id="MobiDB-lite"/>
    </source>
</evidence>
<proteinExistence type="inferred from homology"/>
<dbReference type="PANTHER" id="PTHR30483">
    <property type="entry name" value="LEUCINE-SPECIFIC-BINDING PROTEIN"/>
    <property type="match status" value="1"/>
</dbReference>
<dbReference type="Gene3D" id="3.40.50.2300">
    <property type="match status" value="2"/>
</dbReference>
<sequence>MPDHRLRSIIVLKRTNLAALLLVFLAVLPGLRVCAATTDSPLKQALELYRSGAPDRAVPLFKAAIAQDPEAPETWRAHLALARIYHQKGRLADMLAELGAIPADRRTPETRLLEGFGLIGTGQHASGVELLRNLTENDLNGSQQQQRLTALTEGLVHLERPMEALFFIQQLLQQTIDPPQVSSLLQKAHELLKDRCSDAQLAEAAFLYQGTALGQDALLLQAWRHKQAGRTDQALLLVNSVLNTPIDFPFRNDADLLLQQLSHGGETPALGVILPLSGRFGHYGKMVLQGMQLALEQHNLQHAPVHFLVRDSAGDPDLTAQLVTELAASPQILGILGPLTGSAAKRAAHTAERLQLPLLTLSQQTGLPQIGSWIFRNSLTSELQVRTLVNYAMYQQNMTSFGILAPETRLGQDLSTAFADEVRARGGQIVAVQSYQPQATDFREQIKRLQGKQPNEPETTPEDAEAQAAEPPPFDALFIPDTPNRLALIAPQLPFYGLDDISLLGSANWDAPNLLPQAGPYIENAVFVSGFHRYSAYPFVKDFVDRYFERYGAEPSLLEAQGYDVAGIALSLLANPTAHSRANLRRDLTQMRHYPGVTGASSFTTTGDADKVLYLLQIRQGALVELN</sequence>
<dbReference type="Pfam" id="PF13432">
    <property type="entry name" value="TPR_16"/>
    <property type="match status" value="1"/>
</dbReference>
<dbReference type="Gene3D" id="1.25.40.10">
    <property type="entry name" value="Tetratricopeptide repeat domain"/>
    <property type="match status" value="1"/>
</dbReference>
<evidence type="ECO:0000313" key="6">
    <source>
        <dbReference type="Proteomes" id="UP000002534"/>
    </source>
</evidence>
<accession>Q3A8C4</accession>
<dbReference type="InterPro" id="IPR028081">
    <property type="entry name" value="Leu-bd"/>
</dbReference>
<keyword evidence="6" id="KW-1185">Reference proteome</keyword>
<evidence type="ECO:0000256" key="2">
    <source>
        <dbReference type="ARBA" id="ARBA00022729"/>
    </source>
</evidence>
<dbReference type="PANTHER" id="PTHR30483:SF6">
    <property type="entry name" value="PERIPLASMIC BINDING PROTEIN OF ABC TRANSPORTER FOR NATURAL AMINO ACIDS"/>
    <property type="match status" value="1"/>
</dbReference>
<evidence type="ECO:0000259" key="4">
    <source>
        <dbReference type="Pfam" id="PF13458"/>
    </source>
</evidence>
<organism evidence="5 6">
    <name type="scientific">Syntrophotalea carbinolica (strain DSM 2380 / NBRC 103641 / GraBd1)</name>
    <name type="common">Pelobacter carbinolicus</name>
    <dbReference type="NCBI Taxonomy" id="338963"/>
    <lineage>
        <taxon>Bacteria</taxon>
        <taxon>Pseudomonadati</taxon>
        <taxon>Thermodesulfobacteriota</taxon>
        <taxon>Desulfuromonadia</taxon>
        <taxon>Desulfuromonadales</taxon>
        <taxon>Syntrophotaleaceae</taxon>
        <taxon>Syntrophotalea</taxon>
    </lineage>
</organism>
<dbReference type="STRING" id="338963.Pcar_0105"/>
<protein>
    <submittedName>
        <fullName evidence="5">ABC transporter, periplasmic substrate-binding protein</fullName>
    </submittedName>
</protein>
<dbReference type="Pfam" id="PF13458">
    <property type="entry name" value="Peripla_BP_6"/>
    <property type="match status" value="1"/>
</dbReference>
<keyword evidence="2" id="KW-0732">Signal</keyword>
<dbReference type="Proteomes" id="UP000002534">
    <property type="component" value="Chromosome"/>
</dbReference>
<dbReference type="InterPro" id="IPR028082">
    <property type="entry name" value="Peripla_BP_I"/>
</dbReference>
<dbReference type="EMBL" id="CP000142">
    <property type="protein sequence ID" value="ABA87368.1"/>
    <property type="molecule type" value="Genomic_DNA"/>
</dbReference>
<dbReference type="SUPFAM" id="SSF48452">
    <property type="entry name" value="TPR-like"/>
    <property type="match status" value="1"/>
</dbReference>
<gene>
    <name evidence="5" type="ordered locus">Pcar_0105</name>
</gene>
<evidence type="ECO:0000256" key="1">
    <source>
        <dbReference type="ARBA" id="ARBA00010062"/>
    </source>
</evidence>
<name>Q3A8C4_SYNC1</name>
<feature type="region of interest" description="Disordered" evidence="3">
    <location>
        <begin position="450"/>
        <end position="469"/>
    </location>
</feature>
<dbReference type="SUPFAM" id="SSF53822">
    <property type="entry name" value="Periplasmic binding protein-like I"/>
    <property type="match status" value="1"/>
</dbReference>
<dbReference type="HOGENOM" id="CLU_024917_0_0_7"/>
<feature type="domain" description="Leucine-binding protein" evidence="4">
    <location>
        <begin position="270"/>
        <end position="621"/>
    </location>
</feature>
<dbReference type="KEGG" id="pca:Pcar_0105"/>